<dbReference type="EC" id="1.1.1.85" evidence="19"/>
<comment type="catalytic activity">
    <reaction evidence="1 19 20">
        <text>(2R,3S)-3-isopropylmalate + NAD(+) = 4-methyl-2-oxopentanoate + CO2 + NADH</text>
        <dbReference type="Rhea" id="RHEA:32271"/>
        <dbReference type="ChEBI" id="CHEBI:16526"/>
        <dbReference type="ChEBI" id="CHEBI:17865"/>
        <dbReference type="ChEBI" id="CHEBI:35121"/>
        <dbReference type="ChEBI" id="CHEBI:57540"/>
        <dbReference type="ChEBI" id="CHEBI:57945"/>
        <dbReference type="EC" id="1.1.1.85"/>
    </reaction>
</comment>
<evidence type="ECO:0000259" key="21">
    <source>
        <dbReference type="SMART" id="SM01329"/>
    </source>
</evidence>
<comment type="catalytic activity">
    <reaction evidence="18">
        <text>(2R,3S)-3-isopropylmalate = (2S)-2-isopropylmalate</text>
        <dbReference type="Rhea" id="RHEA:32287"/>
        <dbReference type="ChEBI" id="CHEBI:1178"/>
        <dbReference type="ChEBI" id="CHEBI:35121"/>
        <dbReference type="EC" id="4.2.1.33"/>
    </reaction>
</comment>
<dbReference type="Gene3D" id="3.40.718.10">
    <property type="entry name" value="Isopropylmalate Dehydrogenase"/>
    <property type="match status" value="1"/>
</dbReference>
<dbReference type="InterPro" id="IPR004429">
    <property type="entry name" value="Isopropylmalate_DH"/>
</dbReference>
<evidence type="ECO:0000256" key="20">
    <source>
        <dbReference type="RuleBase" id="RU004445"/>
    </source>
</evidence>
<dbReference type="UniPathway" id="UPA00048">
    <property type="reaction ID" value="UER00071"/>
</dbReference>
<evidence type="ECO:0000256" key="14">
    <source>
        <dbReference type="ARBA" id="ARBA00023027"/>
    </source>
</evidence>
<comment type="function">
    <text evidence="18">Catalyzes the isomerization between 2-isopropylmalate and 3-isopropylmalate, via the formation of 2-isopropylmaleate.</text>
</comment>
<keyword evidence="9 19" id="KW-0963">Cytoplasm</keyword>
<dbReference type="GO" id="GO:0005829">
    <property type="term" value="C:cytosol"/>
    <property type="evidence" value="ECO:0007669"/>
    <property type="project" value="TreeGrafter"/>
</dbReference>
<dbReference type="OrthoDB" id="9806254at2"/>
<keyword evidence="11 19" id="KW-0479">Metal-binding</keyword>
<feature type="domain" description="Isopropylmalate dehydrogenase-like" evidence="21">
    <location>
        <begin position="169"/>
        <end position="516"/>
    </location>
</feature>
<evidence type="ECO:0000256" key="12">
    <source>
        <dbReference type="ARBA" id="ARBA00022842"/>
    </source>
</evidence>
<dbReference type="InterPro" id="IPR019818">
    <property type="entry name" value="IsoCit/isopropylmalate_DH_CS"/>
</dbReference>
<dbReference type="GO" id="GO:0051287">
    <property type="term" value="F:NAD binding"/>
    <property type="evidence" value="ECO:0007669"/>
    <property type="project" value="InterPro"/>
</dbReference>
<dbReference type="EMBL" id="CP001720">
    <property type="protein sequence ID" value="ACV61517.1"/>
    <property type="molecule type" value="Genomic_DNA"/>
</dbReference>
<dbReference type="InterPro" id="IPR015928">
    <property type="entry name" value="Aconitase/3IPM_dehydase_swvl"/>
</dbReference>
<evidence type="ECO:0000256" key="4">
    <source>
        <dbReference type="ARBA" id="ARBA00004762"/>
    </source>
</evidence>
<feature type="binding site" evidence="19">
    <location>
        <position position="262"/>
    </location>
    <ligand>
        <name>substrate</name>
    </ligand>
</feature>
<sequence>MGLKGKAWKFGADIDTDAIIPARYLNTSDPVELAKHCMEDADTSFAQKVQPGDVIVADKNFGCGSSREHAPISIKYAGVSCVIAKSFARIFYRNAFNIGLPILESTEAVEGIDEGNEVSVNAETGTITNVTKGETYQATVVPPFMQQIIAAGGLINYVAERMKVKKMYKIAVLPGDGIGPEITEQALKALKAVAEHFGHEFQFTEALVGGAAYDAVGHPLPKETLDLCYSSDAILLGAVGGDKWADLPPELTPERGALLPLRKLLGLYANLRPAVVFPALANASTLKPEVVEGLDIMVVRELTGGLYFGEKKREDLPDGTVRVTDTLVYTTEEIVRIARLAFELAAKRRKKVTLVDKANVLESSRYWREVVANMAAEYPDIEFNTMYVDNAAMQLVKMPKQFDVIVTDNMFGDILSDQASQLTGSLGMLASASIGGKIGLYEPSHGSAPKYAGLKRANPIATVMSGAMLLRYSFDMEKEAKAIEDAVTEVLKKYRTRDIMEEGLQLVNTDEMGDRIAEQILAG</sequence>
<feature type="binding site" evidence="19">
    <location>
        <position position="413"/>
    </location>
    <ligand>
        <name>Mg(2+)</name>
        <dbReference type="ChEBI" id="CHEBI:18420"/>
    </ligand>
</feature>
<evidence type="ECO:0000256" key="3">
    <source>
        <dbReference type="ARBA" id="ARBA00004496"/>
    </source>
</evidence>
<name>C8W662_DESAS</name>
<evidence type="ECO:0000256" key="10">
    <source>
        <dbReference type="ARBA" id="ARBA00022605"/>
    </source>
</evidence>
<dbReference type="eggNOG" id="COG0066">
    <property type="taxonomic scope" value="Bacteria"/>
</dbReference>
<dbReference type="FunFam" id="3.40.718.10:FF:000028">
    <property type="entry name" value="3-isopropylmalate dehydrogenase"/>
    <property type="match status" value="1"/>
</dbReference>
<dbReference type="InterPro" id="IPR000573">
    <property type="entry name" value="AconitaseA/IPMdHydase_ssu_swvl"/>
</dbReference>
<dbReference type="STRING" id="485916.Dtox_0597"/>
<keyword evidence="10 19" id="KW-0028">Amino-acid biosynthesis</keyword>
<dbReference type="CDD" id="cd01577">
    <property type="entry name" value="IPMI_Swivel"/>
    <property type="match status" value="1"/>
</dbReference>
<accession>C8W662</accession>
<feature type="binding site" evidence="19">
    <location>
        <position position="389"/>
    </location>
    <ligand>
        <name>Mg(2+)</name>
        <dbReference type="ChEBI" id="CHEBI:18420"/>
    </ligand>
</feature>
<dbReference type="AlphaFoldDB" id="C8W662"/>
<keyword evidence="13 19" id="KW-0560">Oxidoreductase</keyword>
<dbReference type="Proteomes" id="UP000002217">
    <property type="component" value="Chromosome"/>
</dbReference>
<dbReference type="Pfam" id="PF00694">
    <property type="entry name" value="Aconitase_C"/>
    <property type="match status" value="1"/>
</dbReference>
<dbReference type="FunFam" id="3.20.19.10:FF:000007">
    <property type="entry name" value="Isopropylmalate/citramalate isomerase small subunit"/>
    <property type="match status" value="1"/>
</dbReference>
<evidence type="ECO:0000256" key="8">
    <source>
        <dbReference type="ARBA" id="ARBA00022430"/>
    </source>
</evidence>
<dbReference type="GO" id="GO:0003861">
    <property type="term" value="F:3-isopropylmalate dehydratase activity"/>
    <property type="evidence" value="ECO:0007669"/>
    <property type="project" value="UniProtKB-UniRule"/>
</dbReference>
<dbReference type="SUPFAM" id="SSF53659">
    <property type="entry name" value="Isocitrate/Isopropylmalate dehydrogenase-like"/>
    <property type="match status" value="1"/>
</dbReference>
<evidence type="ECO:0000256" key="15">
    <source>
        <dbReference type="ARBA" id="ARBA00023239"/>
    </source>
</evidence>
<dbReference type="GO" id="GO:0003862">
    <property type="term" value="F:3-isopropylmalate dehydrogenase activity"/>
    <property type="evidence" value="ECO:0007669"/>
    <property type="project" value="UniProtKB-UniRule"/>
</dbReference>
<dbReference type="GO" id="GO:0000287">
    <property type="term" value="F:magnesium ion binding"/>
    <property type="evidence" value="ECO:0007669"/>
    <property type="project" value="InterPro"/>
</dbReference>
<evidence type="ECO:0000256" key="16">
    <source>
        <dbReference type="ARBA" id="ARBA00023304"/>
    </source>
</evidence>
<comment type="caution">
    <text evidence="19">Lacks conserved residue(s) required for the propagation of feature annotation.</text>
</comment>
<keyword evidence="8 19" id="KW-0432">Leucine biosynthesis</keyword>
<feature type="binding site" evidence="19">
    <location>
        <position position="300"/>
    </location>
    <ligand>
        <name>substrate</name>
    </ligand>
</feature>
<feature type="site" description="Important for catalysis" evidence="19">
    <location>
        <position position="357"/>
    </location>
</feature>
<evidence type="ECO:0000256" key="1">
    <source>
        <dbReference type="ARBA" id="ARBA00000624"/>
    </source>
</evidence>
<evidence type="ECO:0000256" key="9">
    <source>
        <dbReference type="ARBA" id="ARBA00022490"/>
    </source>
</evidence>
<dbReference type="Pfam" id="PF00180">
    <property type="entry name" value="Iso_dh"/>
    <property type="match status" value="1"/>
</dbReference>
<dbReference type="NCBIfam" id="TIGR02087">
    <property type="entry name" value="LEUD_arch"/>
    <property type="match status" value="1"/>
</dbReference>
<comment type="pathway">
    <text evidence="18">Amino-acid biosynthesis; L-leucine biosynthesis; L-leucine from 3-methyl-2-oxobutanoate: step 2/4.</text>
</comment>
<dbReference type="HOGENOM" id="CLU_031953_0_3_9"/>
<evidence type="ECO:0000256" key="19">
    <source>
        <dbReference type="HAMAP-Rule" id="MF_01033"/>
    </source>
</evidence>
<dbReference type="GO" id="GO:0009098">
    <property type="term" value="P:L-leucine biosynthetic process"/>
    <property type="evidence" value="ECO:0007669"/>
    <property type="project" value="UniProtKB-UniRule"/>
</dbReference>
<dbReference type="InterPro" id="IPR011827">
    <property type="entry name" value="LeuD_type2/HacB/DmdB"/>
</dbReference>
<dbReference type="EC" id="4.2.1.33" evidence="18"/>
<keyword evidence="12 19" id="KW-0460">Magnesium</keyword>
<evidence type="ECO:0000256" key="11">
    <source>
        <dbReference type="ARBA" id="ARBA00022723"/>
    </source>
</evidence>
<keyword evidence="14 19" id="KW-0520">NAD</keyword>
<dbReference type="NCBIfam" id="TIGR00169">
    <property type="entry name" value="leuB"/>
    <property type="match status" value="1"/>
</dbReference>
<keyword evidence="16 19" id="KW-0100">Branched-chain amino acid biosynthesis</keyword>
<reference evidence="22 23" key="1">
    <citation type="journal article" date="2009" name="Stand. Genomic Sci.">
        <title>Complete genome sequence of Desulfotomaculum acetoxidans type strain (5575).</title>
        <authorList>
            <person name="Spring S."/>
            <person name="Lapidus A."/>
            <person name="Schroder M."/>
            <person name="Gleim D."/>
            <person name="Sims D."/>
            <person name="Meincke L."/>
            <person name="Glavina Del Rio T."/>
            <person name="Tice H."/>
            <person name="Copeland A."/>
            <person name="Cheng J.F."/>
            <person name="Lucas S."/>
            <person name="Chen F."/>
            <person name="Nolan M."/>
            <person name="Bruce D."/>
            <person name="Goodwin L."/>
            <person name="Pitluck S."/>
            <person name="Ivanova N."/>
            <person name="Mavromatis K."/>
            <person name="Mikhailova N."/>
            <person name="Pati A."/>
            <person name="Chen A."/>
            <person name="Palaniappan K."/>
            <person name="Land M."/>
            <person name="Hauser L."/>
            <person name="Chang Y.J."/>
            <person name="Jeffries C.D."/>
            <person name="Chain P."/>
            <person name="Saunders E."/>
            <person name="Brettin T."/>
            <person name="Detter J.C."/>
            <person name="Goker M."/>
            <person name="Bristow J."/>
            <person name="Eisen J.A."/>
            <person name="Markowitz V."/>
            <person name="Hugenholtz P."/>
            <person name="Kyrpides N.C."/>
            <person name="Klenk H.P."/>
            <person name="Han C."/>
        </authorList>
    </citation>
    <scope>NUCLEOTIDE SEQUENCE [LARGE SCALE GENOMIC DNA]</scope>
    <source>
        <strain evidence="23">ATCC 49208 / DSM 771 / VKM B-1644</strain>
    </source>
</reference>
<gene>
    <name evidence="19" type="primary">leuB</name>
    <name evidence="18" type="synonym">leuD</name>
    <name evidence="22" type="ordered locus">Dtox_0597</name>
</gene>
<comment type="function">
    <text evidence="17 19 20">Catalyzes the oxidation of 3-carboxy-2-hydroxy-4-methylpentanoate (3-isopropylmalate) to 3-carboxy-4-methyl-2-oxopentanoate. The product decarboxylates to 4-methyl-2 oxopentanoate.</text>
</comment>
<dbReference type="eggNOG" id="COG0473">
    <property type="taxonomic scope" value="Bacteria"/>
</dbReference>
<dbReference type="SMART" id="SM01329">
    <property type="entry name" value="Iso_dh"/>
    <property type="match status" value="1"/>
</dbReference>
<dbReference type="InterPro" id="IPR033940">
    <property type="entry name" value="IPMI_Swivel"/>
</dbReference>
<comment type="subunit">
    <text evidence="7 19 20">Homodimer.</text>
</comment>
<comment type="similarity">
    <text evidence="5 19">Belongs to the isocitrate and isopropylmalate dehydrogenases family. LeuB type 1 subfamily.</text>
</comment>
<evidence type="ECO:0000256" key="2">
    <source>
        <dbReference type="ARBA" id="ARBA00001936"/>
    </source>
</evidence>
<organism evidence="22 23">
    <name type="scientific">Desulfofarcimen acetoxidans (strain ATCC 49208 / DSM 771 / KCTC 5769 / VKM B-1644 / 5575)</name>
    <name type="common">Desulfotomaculum acetoxidans</name>
    <dbReference type="NCBI Taxonomy" id="485916"/>
    <lineage>
        <taxon>Bacteria</taxon>
        <taxon>Bacillati</taxon>
        <taxon>Bacillota</taxon>
        <taxon>Clostridia</taxon>
        <taxon>Eubacteriales</taxon>
        <taxon>Peptococcaceae</taxon>
        <taxon>Desulfofarcimen</taxon>
    </lineage>
</organism>
<dbReference type="PANTHER" id="PTHR42979:SF1">
    <property type="entry name" value="3-ISOPROPYLMALATE DEHYDROGENASE"/>
    <property type="match status" value="1"/>
</dbReference>
<comment type="subunit">
    <text evidence="18">Heterodimer of LeuC and LeuD.</text>
</comment>
<comment type="similarity">
    <text evidence="6 18">Belongs to the LeuD family. LeuD type 2 subfamily.</text>
</comment>
<dbReference type="PROSITE" id="PS00470">
    <property type="entry name" value="IDH_IMDH"/>
    <property type="match status" value="1"/>
</dbReference>
<feature type="binding site" evidence="19">
    <location>
        <position position="389"/>
    </location>
    <ligand>
        <name>substrate</name>
    </ligand>
</feature>
<evidence type="ECO:0000256" key="7">
    <source>
        <dbReference type="ARBA" id="ARBA00011738"/>
    </source>
</evidence>
<dbReference type="InterPro" id="IPR024084">
    <property type="entry name" value="IsoPropMal-DH-like_dom"/>
</dbReference>
<keyword evidence="19" id="KW-0464">Manganese</keyword>
<evidence type="ECO:0000256" key="17">
    <source>
        <dbReference type="ARBA" id="ARBA00023577"/>
    </source>
</evidence>
<evidence type="ECO:0000256" key="6">
    <source>
        <dbReference type="ARBA" id="ARBA00009869"/>
    </source>
</evidence>
<dbReference type="Gene3D" id="3.20.19.10">
    <property type="entry name" value="Aconitase, domain 4"/>
    <property type="match status" value="1"/>
</dbReference>
<comment type="subcellular location">
    <subcellularLocation>
        <location evidence="3 19">Cytoplasm</location>
    </subcellularLocation>
</comment>
<evidence type="ECO:0000256" key="18">
    <source>
        <dbReference type="HAMAP-Rule" id="MF_01032"/>
    </source>
</evidence>
<protein>
    <recommendedName>
        <fullName evidence="18 19">Multifunctional fusion protein</fullName>
    </recommendedName>
    <domain>
        <recommendedName>
            <fullName evidence="18">3-isopropylmalate dehydratase small subunit</fullName>
            <ecNumber evidence="18">4.2.1.33</ecNumber>
        </recommendedName>
        <alternativeName>
            <fullName evidence="18">Alpha-IPM isomerase</fullName>
        </alternativeName>
        <alternativeName>
            <fullName evidence="18">Isopropylmalate isomerase</fullName>
            <shortName evidence="18">IPMI</shortName>
        </alternativeName>
    </domain>
    <domain>
        <recommendedName>
            <fullName evidence="19">3-isopropylmalate dehydrogenase</fullName>
            <ecNumber evidence="19">1.1.1.85</ecNumber>
        </recommendedName>
        <alternativeName>
            <fullName evidence="19">3-IPM-DH</fullName>
        </alternativeName>
        <alternativeName>
            <fullName evidence="19">Beta-IPM dehydrogenase</fullName>
            <shortName evidence="19">IMDH</shortName>
        </alternativeName>
    </domain>
</protein>
<comment type="cofactor">
    <cofactor evidence="19 20">
        <name>Mg(2+)</name>
        <dbReference type="ChEBI" id="CHEBI:18420"/>
    </cofactor>
    <cofactor evidence="19 20">
        <name>Mn(2+)</name>
        <dbReference type="ChEBI" id="CHEBI:29035"/>
    </cofactor>
    <text evidence="19 20">Binds 1 Mg(2+) or Mn(2+) ion per subunit.</text>
</comment>
<comment type="cofactor">
    <cofactor evidence="2">
        <name>Mn(2+)</name>
        <dbReference type="ChEBI" id="CHEBI:29035"/>
    </cofactor>
</comment>
<evidence type="ECO:0000256" key="13">
    <source>
        <dbReference type="ARBA" id="ARBA00023002"/>
    </source>
</evidence>
<feature type="binding site" evidence="19">
    <location>
        <position position="417"/>
    </location>
    <ligand>
        <name>Mg(2+)</name>
        <dbReference type="ChEBI" id="CHEBI:18420"/>
    </ligand>
</feature>
<evidence type="ECO:0000313" key="22">
    <source>
        <dbReference type="EMBL" id="ACV61517.1"/>
    </source>
</evidence>
<feature type="site" description="Important for catalysis" evidence="19">
    <location>
        <position position="307"/>
    </location>
</feature>
<keyword evidence="23" id="KW-1185">Reference proteome</keyword>
<evidence type="ECO:0000313" key="23">
    <source>
        <dbReference type="Proteomes" id="UP000002217"/>
    </source>
</evidence>
<dbReference type="HAMAP" id="MF_01032">
    <property type="entry name" value="LeuD_type2"/>
    <property type="match status" value="1"/>
</dbReference>
<keyword evidence="15 18" id="KW-0456">Lyase</keyword>
<evidence type="ECO:0000256" key="5">
    <source>
        <dbReference type="ARBA" id="ARBA00008319"/>
    </source>
</evidence>
<dbReference type="PANTHER" id="PTHR42979">
    <property type="entry name" value="3-ISOPROPYLMALATE DEHYDROGENASE"/>
    <property type="match status" value="1"/>
</dbReference>
<feature type="binding site" evidence="19">
    <location>
        <position position="272"/>
    </location>
    <ligand>
        <name>substrate</name>
    </ligand>
</feature>
<dbReference type="SUPFAM" id="SSF52016">
    <property type="entry name" value="LeuD/IlvD-like"/>
    <property type="match status" value="1"/>
</dbReference>
<dbReference type="KEGG" id="dae:Dtox_0597"/>
<proteinExistence type="inferred from homology"/>
<dbReference type="HAMAP" id="MF_01033">
    <property type="entry name" value="LeuB_type1"/>
    <property type="match status" value="1"/>
</dbReference>
<comment type="pathway">
    <text evidence="4 19 20">Amino-acid biosynthesis; L-leucine biosynthesis; L-leucine from 3-methyl-2-oxobutanoate: step 3/4.</text>
</comment>